<proteinExistence type="predicted"/>
<accession>A0A915CWY1</accession>
<dbReference type="AlphaFoldDB" id="A0A915CWY1"/>
<keyword evidence="1" id="KW-1185">Reference proteome</keyword>
<organism evidence="1 2">
    <name type="scientific">Ditylenchus dipsaci</name>
    <dbReference type="NCBI Taxonomy" id="166011"/>
    <lineage>
        <taxon>Eukaryota</taxon>
        <taxon>Metazoa</taxon>
        <taxon>Ecdysozoa</taxon>
        <taxon>Nematoda</taxon>
        <taxon>Chromadorea</taxon>
        <taxon>Rhabditida</taxon>
        <taxon>Tylenchina</taxon>
        <taxon>Tylenchomorpha</taxon>
        <taxon>Sphaerularioidea</taxon>
        <taxon>Anguinidae</taxon>
        <taxon>Anguininae</taxon>
        <taxon>Ditylenchus</taxon>
    </lineage>
</organism>
<dbReference type="Proteomes" id="UP000887574">
    <property type="component" value="Unplaced"/>
</dbReference>
<name>A0A915CWY1_9BILA</name>
<sequence length="261" mass="29306">MLQAINSFPPGILVFPMLYHYFQTQPLPLSKFLIDALLKPLRSTHSKGRLYALSKLEQSALCRRQPAVVDVKLNGGQTSVAEADPWTTAEEFAQKFFDIVESATHPDERKSSLNSAMLAAKHAGNSYLNGVDKSMKQSGISSSEFDSQAFQENNNNNPKLRRFAHPAPIDGNDSKETLNGNKPYASINALSPRRQQNPNCMSRITEEDYSMAGSRENTLQRPSRDYPRLINMMTGYFPSNRMNHRTMTGCPRQDTTRCCLP</sequence>
<reference evidence="2" key="1">
    <citation type="submission" date="2022-11" db="UniProtKB">
        <authorList>
            <consortium name="WormBaseParasite"/>
        </authorList>
    </citation>
    <scope>IDENTIFICATION</scope>
</reference>
<evidence type="ECO:0000313" key="2">
    <source>
        <dbReference type="WBParaSite" id="jg13536"/>
    </source>
</evidence>
<protein>
    <submittedName>
        <fullName evidence="2">Uncharacterized protein</fullName>
    </submittedName>
</protein>
<evidence type="ECO:0000313" key="1">
    <source>
        <dbReference type="Proteomes" id="UP000887574"/>
    </source>
</evidence>
<dbReference type="WBParaSite" id="jg13536">
    <property type="protein sequence ID" value="jg13536"/>
    <property type="gene ID" value="jg13536"/>
</dbReference>